<reference evidence="13" key="1">
    <citation type="journal article" date="2019" name="Int. J. Syst. Evol. Microbiol.">
        <title>The Global Catalogue of Microorganisms (GCM) 10K type strain sequencing project: providing services to taxonomists for standard genome sequencing and annotation.</title>
        <authorList>
            <consortium name="The Broad Institute Genomics Platform"/>
            <consortium name="The Broad Institute Genome Sequencing Center for Infectious Disease"/>
            <person name="Wu L."/>
            <person name="Ma J."/>
        </authorList>
    </citation>
    <scope>NUCLEOTIDE SEQUENCE [LARGE SCALE GENOMIC DNA]</scope>
    <source>
        <strain evidence="13">KCTC 52168</strain>
    </source>
</reference>
<dbReference type="PROSITE" id="PS51007">
    <property type="entry name" value="CYTC"/>
    <property type="match status" value="1"/>
</dbReference>
<evidence type="ECO:0000256" key="3">
    <source>
        <dbReference type="ARBA" id="ARBA00022692"/>
    </source>
</evidence>
<dbReference type="InterPro" id="IPR009056">
    <property type="entry name" value="Cyt_c-like_dom"/>
</dbReference>
<protein>
    <submittedName>
        <fullName evidence="12">Cytochrome c1</fullName>
    </submittedName>
</protein>
<keyword evidence="5 9" id="KW-1133">Transmembrane helix</keyword>
<gene>
    <name evidence="12" type="ORF">ACFOEN_07915</name>
</gene>
<dbReference type="InterPro" id="IPR036909">
    <property type="entry name" value="Cyt_c-like_dom_sf"/>
</dbReference>
<feature type="chain" id="PRO_5046162718" evidence="10">
    <location>
        <begin position="23"/>
        <end position="286"/>
    </location>
</feature>
<comment type="subcellular location">
    <subcellularLocation>
        <location evidence="1">Membrane</location>
    </subcellularLocation>
</comment>
<keyword evidence="6 8" id="KW-0408">Iron</keyword>
<evidence type="ECO:0000256" key="8">
    <source>
        <dbReference type="PROSITE-ProRule" id="PRU00433"/>
    </source>
</evidence>
<evidence type="ECO:0000256" key="1">
    <source>
        <dbReference type="ARBA" id="ARBA00004370"/>
    </source>
</evidence>
<sequence>MTRMKKLLMILALAAAPLLGHAAGSGFPLDAAPNRSTDLAALQNGAKLFVNYCLNCHSASMMRYNRLRDIGLTEEQIKQSLLFTADKVGEPMKIAMNPKDAKEWFGKTPPDLSLITRAKSSIAPPFKGEDYVYTFLRTYYRDAAIPHGWNNLVLTNAAMPHVFWERQGPRELTKVEIHHATNDKGEHKWERVTTTYDVRGQKTVAKEEIPPIAGQYQALTVKWDAKDPAAAAQYDKDMADLVGFLKYMSDPSANQRQRLGVWVLLFLGIFAVVAWWLNSVFWRDIK</sequence>
<dbReference type="SUPFAM" id="SSF46626">
    <property type="entry name" value="Cytochrome c"/>
    <property type="match status" value="1"/>
</dbReference>
<dbReference type="PANTHER" id="PTHR10266:SF3">
    <property type="entry name" value="CYTOCHROME C1, HEME PROTEIN, MITOCHONDRIAL"/>
    <property type="match status" value="1"/>
</dbReference>
<keyword evidence="3 9" id="KW-0812">Transmembrane</keyword>
<accession>A0ABV7H510</accession>
<feature type="domain" description="Cytochrome c" evidence="11">
    <location>
        <begin position="40"/>
        <end position="249"/>
    </location>
</feature>
<dbReference type="Gene3D" id="1.10.760.10">
    <property type="entry name" value="Cytochrome c-like domain"/>
    <property type="match status" value="1"/>
</dbReference>
<evidence type="ECO:0000259" key="11">
    <source>
        <dbReference type="PROSITE" id="PS51007"/>
    </source>
</evidence>
<evidence type="ECO:0000256" key="4">
    <source>
        <dbReference type="ARBA" id="ARBA00022723"/>
    </source>
</evidence>
<dbReference type="EMBL" id="JBHRTI010000004">
    <property type="protein sequence ID" value="MFC3147564.1"/>
    <property type="molecule type" value="Genomic_DNA"/>
</dbReference>
<evidence type="ECO:0000256" key="5">
    <source>
        <dbReference type="ARBA" id="ARBA00022989"/>
    </source>
</evidence>
<dbReference type="Pfam" id="PF02167">
    <property type="entry name" value="Cytochrom_C1"/>
    <property type="match status" value="1"/>
</dbReference>
<feature type="signal peptide" evidence="10">
    <location>
        <begin position="1"/>
        <end position="22"/>
    </location>
</feature>
<dbReference type="Proteomes" id="UP001595556">
    <property type="component" value="Unassembled WGS sequence"/>
</dbReference>
<proteinExistence type="predicted"/>
<feature type="transmembrane region" description="Helical" evidence="9">
    <location>
        <begin position="259"/>
        <end position="277"/>
    </location>
</feature>
<keyword evidence="4 8" id="KW-0479">Metal-binding</keyword>
<comment type="caution">
    <text evidence="12">The sequence shown here is derived from an EMBL/GenBank/DDBJ whole genome shotgun (WGS) entry which is preliminary data.</text>
</comment>
<evidence type="ECO:0000256" key="9">
    <source>
        <dbReference type="SAM" id="Phobius"/>
    </source>
</evidence>
<evidence type="ECO:0000256" key="6">
    <source>
        <dbReference type="ARBA" id="ARBA00023004"/>
    </source>
</evidence>
<name>A0ABV7H510_9BURK</name>
<evidence type="ECO:0000256" key="2">
    <source>
        <dbReference type="ARBA" id="ARBA00022617"/>
    </source>
</evidence>
<dbReference type="InterPro" id="IPR002326">
    <property type="entry name" value="Cyt_c1"/>
</dbReference>
<evidence type="ECO:0000313" key="12">
    <source>
        <dbReference type="EMBL" id="MFC3147564.1"/>
    </source>
</evidence>
<evidence type="ECO:0000256" key="7">
    <source>
        <dbReference type="ARBA" id="ARBA00023136"/>
    </source>
</evidence>
<keyword evidence="13" id="KW-1185">Reference proteome</keyword>
<evidence type="ECO:0000256" key="10">
    <source>
        <dbReference type="SAM" id="SignalP"/>
    </source>
</evidence>
<evidence type="ECO:0000313" key="13">
    <source>
        <dbReference type="Proteomes" id="UP001595556"/>
    </source>
</evidence>
<dbReference type="PANTHER" id="PTHR10266">
    <property type="entry name" value="CYTOCHROME C1"/>
    <property type="match status" value="1"/>
</dbReference>
<keyword evidence="2 8" id="KW-0349">Heme</keyword>
<keyword evidence="7 9" id="KW-0472">Membrane</keyword>
<dbReference type="RefSeq" id="WP_377304230.1">
    <property type="nucleotide sequence ID" value="NZ_CP180191.1"/>
</dbReference>
<organism evidence="12 13">
    <name type="scientific">Piscinibacterium candidicorallinum</name>
    <dbReference type="NCBI Taxonomy" id="1793872"/>
    <lineage>
        <taxon>Bacteria</taxon>
        <taxon>Pseudomonadati</taxon>
        <taxon>Pseudomonadota</taxon>
        <taxon>Betaproteobacteria</taxon>
        <taxon>Burkholderiales</taxon>
        <taxon>Piscinibacterium</taxon>
    </lineage>
</organism>
<keyword evidence="10" id="KW-0732">Signal</keyword>